<feature type="domain" description="DUF4515" evidence="4">
    <location>
        <begin position="190"/>
        <end position="395"/>
    </location>
</feature>
<keyword evidence="5" id="KW-1185">Reference proteome</keyword>
<dbReference type="Proteomes" id="UP000245341">
    <property type="component" value="Unplaced"/>
</dbReference>
<feature type="compositionally biased region" description="Polar residues" evidence="3">
    <location>
        <begin position="83"/>
        <end position="93"/>
    </location>
</feature>
<feature type="compositionally biased region" description="Low complexity" evidence="3">
    <location>
        <begin position="21"/>
        <end position="34"/>
    </location>
</feature>
<evidence type="ECO:0000256" key="2">
    <source>
        <dbReference type="SAM" id="Coils"/>
    </source>
</evidence>
<feature type="region of interest" description="Disordered" evidence="3">
    <location>
        <begin position="1"/>
        <end position="34"/>
    </location>
</feature>
<dbReference type="CTD" id="79635"/>
<evidence type="ECO:0000259" key="4">
    <source>
        <dbReference type="Pfam" id="PF14988"/>
    </source>
</evidence>
<sequence length="436" mass="50891">MGSPRQDPHGSKMRRVRFSFGPQGAGEPAAGAYSAADEVQQLRAGPAGTGAECDPEGCWAASRPGEHGTEKLRKLSARGRHFQVSQAPDNSAPSLAVTVSEPRRDLGDERLDSWSKFAKDSRSSPPPYLSLINNFFKPEKLRNSETRFKEKTVVEMMKLNNQIKQTQIQQELLMEETRQLYAEKLLVQTENKFFLEYLTKKTEEYGGQPEKLCNNYLQKTEEIERRRQESASKYAKQTSVFKRELLQKEKIQFNLKQQLQALRNVSLLKEKQEREIQILQEEKKKTQAETDAKKQEVQVQLLQEKAFLEKQLSEPDMRQLGKRKRKELDRKAQALEQEAKQYTFEFYCSIRRENRELGKKLLQQTQQCQELQAIKSQLKNQKQQLQQEQWYVQCLIRGRQRLQRRHNWCPRQDAPKATITPPLSNKPRINPKQFLK</sequence>
<dbReference type="AlphaFoldDB" id="A0A2U3YU19"/>
<evidence type="ECO:0000256" key="1">
    <source>
        <dbReference type="ARBA" id="ARBA00023054"/>
    </source>
</evidence>
<keyword evidence="1 2" id="KW-0175">Coiled coil</keyword>
<dbReference type="RefSeq" id="XP_006747073.2">
    <property type="nucleotide sequence ID" value="XM_006747010.2"/>
</dbReference>
<name>A0A2U3YU19_LEPWE</name>
<feature type="compositionally biased region" description="Basic and acidic residues" evidence="3">
    <location>
        <begin position="1"/>
        <end position="10"/>
    </location>
</feature>
<feature type="coiled-coil region" evidence="2">
    <location>
        <begin position="255"/>
        <end position="388"/>
    </location>
</feature>
<evidence type="ECO:0000256" key="3">
    <source>
        <dbReference type="SAM" id="MobiDB-lite"/>
    </source>
</evidence>
<accession>A0A2U3YU19</accession>
<gene>
    <name evidence="6" type="primary">CCDC121</name>
</gene>
<evidence type="ECO:0000313" key="5">
    <source>
        <dbReference type="Proteomes" id="UP000245341"/>
    </source>
</evidence>
<dbReference type="PANTHER" id="PTHR14845:SF3">
    <property type="entry name" value="COILED-COIL DOMAIN CONTAINING 121, RETROGENE 1"/>
    <property type="match status" value="1"/>
</dbReference>
<dbReference type="KEGG" id="lww:102731423"/>
<dbReference type="STRING" id="9713.A0A2U3YU19"/>
<reference evidence="6" key="1">
    <citation type="submission" date="2025-08" db="UniProtKB">
        <authorList>
            <consortium name="RefSeq"/>
        </authorList>
    </citation>
    <scope>IDENTIFICATION</scope>
    <source>
        <tissue evidence="6">Liver</tissue>
    </source>
</reference>
<dbReference type="InterPro" id="IPR032777">
    <property type="entry name" value="DUF4515"/>
</dbReference>
<feature type="region of interest" description="Disordered" evidence="3">
    <location>
        <begin position="82"/>
        <end position="104"/>
    </location>
</feature>
<proteinExistence type="predicted"/>
<organism evidence="5 6">
    <name type="scientific">Leptonychotes weddellii</name>
    <name type="common">Weddell seal</name>
    <name type="synonym">Otaria weddellii</name>
    <dbReference type="NCBI Taxonomy" id="9713"/>
    <lineage>
        <taxon>Eukaryota</taxon>
        <taxon>Metazoa</taxon>
        <taxon>Chordata</taxon>
        <taxon>Craniata</taxon>
        <taxon>Vertebrata</taxon>
        <taxon>Euteleostomi</taxon>
        <taxon>Mammalia</taxon>
        <taxon>Eutheria</taxon>
        <taxon>Laurasiatheria</taxon>
        <taxon>Carnivora</taxon>
        <taxon>Caniformia</taxon>
        <taxon>Pinnipedia</taxon>
        <taxon>Phocidae</taxon>
        <taxon>Monachinae</taxon>
        <taxon>Lobodontini</taxon>
        <taxon>Leptonychotes</taxon>
    </lineage>
</organism>
<dbReference type="PANTHER" id="PTHR14845">
    <property type="entry name" value="COILED-COIL DOMAIN-CONTAINING 166"/>
    <property type="match status" value="1"/>
</dbReference>
<dbReference type="GeneID" id="102731423"/>
<feature type="region of interest" description="Disordered" evidence="3">
    <location>
        <begin position="407"/>
        <end position="436"/>
    </location>
</feature>
<feature type="coiled-coil region" evidence="2">
    <location>
        <begin position="149"/>
        <end position="176"/>
    </location>
</feature>
<dbReference type="OrthoDB" id="9625750at2759"/>
<dbReference type="Pfam" id="PF14988">
    <property type="entry name" value="DUF4515"/>
    <property type="match status" value="1"/>
</dbReference>
<protein>
    <submittedName>
        <fullName evidence="6">Coiled-coil domain-containing protein 121</fullName>
    </submittedName>
</protein>
<evidence type="ECO:0000313" key="6">
    <source>
        <dbReference type="RefSeq" id="XP_006747073.2"/>
    </source>
</evidence>